<feature type="domain" description="YhcG N-terminal" evidence="2">
    <location>
        <begin position="17"/>
        <end position="182"/>
    </location>
</feature>
<gene>
    <name evidence="3" type="ORF">GNZ13_43205</name>
</gene>
<feature type="domain" description="YhcG PDDEXK nuclease" evidence="1">
    <location>
        <begin position="209"/>
        <end position="359"/>
    </location>
</feature>
<keyword evidence="4" id="KW-1185">Reference proteome</keyword>
<comment type="caution">
    <text evidence="3">The sequence shown here is derived from an EMBL/GenBank/DDBJ whole genome shotgun (WGS) entry which is preliminary data.</text>
</comment>
<dbReference type="PANTHER" id="PTHR30547:SF5">
    <property type="entry name" value="NUCLEASE YHCG-RELATED"/>
    <property type="match status" value="1"/>
</dbReference>
<name>A0A972NXW8_9BURK</name>
<reference evidence="3 4" key="1">
    <citation type="submission" date="2019-11" db="EMBL/GenBank/DDBJ databases">
        <title>Metabolism of dissolved organic matter in forest soils.</title>
        <authorList>
            <person name="Cyle K.T."/>
            <person name="Wilhelm R.C."/>
            <person name="Martinez C.E."/>
        </authorList>
    </citation>
    <scope>NUCLEOTIDE SEQUENCE [LARGE SCALE GENOMIC DNA]</scope>
    <source>
        <strain evidence="3 4">5N</strain>
    </source>
</reference>
<evidence type="ECO:0000259" key="1">
    <source>
        <dbReference type="Pfam" id="PF06250"/>
    </source>
</evidence>
<dbReference type="RefSeq" id="WP_172176585.1">
    <property type="nucleotide sequence ID" value="NZ_WOEZ01000255.1"/>
</dbReference>
<dbReference type="GO" id="GO:0003676">
    <property type="term" value="F:nucleic acid binding"/>
    <property type="evidence" value="ECO:0007669"/>
    <property type="project" value="InterPro"/>
</dbReference>
<evidence type="ECO:0000259" key="2">
    <source>
        <dbReference type="Pfam" id="PF17761"/>
    </source>
</evidence>
<dbReference type="Pfam" id="PF06250">
    <property type="entry name" value="YhcG_C"/>
    <property type="match status" value="1"/>
</dbReference>
<dbReference type="PANTHER" id="PTHR30547">
    <property type="entry name" value="UNCHARACTERIZED PROTEIN YHCG-RELATED"/>
    <property type="match status" value="1"/>
</dbReference>
<sequence length="386" mass="44165">MTDIASSGTGYGSIHGDIVALLERGRRAAARSVNALMTATYWEIGRRIVEFNQGGKDRAAYGQALLGRLSADLTKQFGRGFGVDNLELMRLFYQTWPPTAISESLIRKFTGELRQGNSEAVVRNFDLDQLADVFQLSWTHYIHLMRRTRSAEERAFYEAEALRGGWSVRQLDRQIGSQFHTRAMLSKNKLAMLQKAGKAQPGDLVTAEEAIKDPYVLEFLDLKDEYSETQLEDALVHRLEDFLLEPGGDFTFVGRQRRLRIGESWFRVDLLFFHRRLRCLVIIDLKLTELNHADVGQMHMYCNYAREHWTLPGENPPVGLILCARTNAAVARYALEGLPNKVLAAEYQMMLPDEKLLAEELARTRRVWEAQHRREEGFDEPDNQLS</sequence>
<dbReference type="InterPro" id="IPR011856">
    <property type="entry name" value="tRNA_endonuc-like_dom_sf"/>
</dbReference>
<dbReference type="InterPro" id="IPR009362">
    <property type="entry name" value="YhcG_C"/>
</dbReference>
<dbReference type="InterPro" id="IPR041527">
    <property type="entry name" value="YhcG_N"/>
</dbReference>
<proteinExistence type="predicted"/>
<dbReference type="Proteomes" id="UP000655523">
    <property type="component" value="Unassembled WGS sequence"/>
</dbReference>
<evidence type="ECO:0000313" key="3">
    <source>
        <dbReference type="EMBL" id="NPT61171.1"/>
    </source>
</evidence>
<dbReference type="EMBL" id="WOEZ01000255">
    <property type="protein sequence ID" value="NPT61171.1"/>
    <property type="molecule type" value="Genomic_DNA"/>
</dbReference>
<dbReference type="Gene3D" id="3.40.1350.10">
    <property type="match status" value="1"/>
</dbReference>
<accession>A0A972NXW8</accession>
<protein>
    <submittedName>
        <fullName evidence="3">DUF1016 family protein</fullName>
    </submittedName>
</protein>
<dbReference type="Pfam" id="PF17761">
    <property type="entry name" value="DUF1016_N"/>
    <property type="match status" value="1"/>
</dbReference>
<dbReference type="InterPro" id="IPR053148">
    <property type="entry name" value="PD-DEXK-like_domain"/>
</dbReference>
<organism evidence="3 4">
    <name type="scientific">Paraburkholderia elongata</name>
    <dbReference type="NCBI Taxonomy" id="2675747"/>
    <lineage>
        <taxon>Bacteria</taxon>
        <taxon>Pseudomonadati</taxon>
        <taxon>Pseudomonadota</taxon>
        <taxon>Betaproteobacteria</taxon>
        <taxon>Burkholderiales</taxon>
        <taxon>Burkholderiaceae</taxon>
        <taxon>Paraburkholderia</taxon>
    </lineage>
</organism>
<dbReference type="AlphaFoldDB" id="A0A972NXW8"/>
<evidence type="ECO:0000313" key="4">
    <source>
        <dbReference type="Proteomes" id="UP000655523"/>
    </source>
</evidence>